<accession>A0ACC1IGK2</accession>
<evidence type="ECO:0000313" key="2">
    <source>
        <dbReference type="Proteomes" id="UP001150581"/>
    </source>
</evidence>
<protein>
    <submittedName>
        <fullName evidence="1">Uncharacterized protein</fullName>
    </submittedName>
</protein>
<name>A0ACC1IGK2_9FUNG</name>
<dbReference type="Proteomes" id="UP001150581">
    <property type="component" value="Unassembled WGS sequence"/>
</dbReference>
<reference evidence="1" key="1">
    <citation type="submission" date="2022-07" db="EMBL/GenBank/DDBJ databases">
        <title>Phylogenomic reconstructions and comparative analyses of Kickxellomycotina fungi.</title>
        <authorList>
            <person name="Reynolds N.K."/>
            <person name="Stajich J.E."/>
            <person name="Barry K."/>
            <person name="Grigoriev I.V."/>
            <person name="Crous P."/>
            <person name="Smith M.E."/>
        </authorList>
    </citation>
    <scope>NUCLEOTIDE SEQUENCE</scope>
    <source>
        <strain evidence="1">Benny 63K</strain>
    </source>
</reference>
<organism evidence="1 2">
    <name type="scientific">Kickxella alabastrina</name>
    <dbReference type="NCBI Taxonomy" id="61397"/>
    <lineage>
        <taxon>Eukaryota</taxon>
        <taxon>Fungi</taxon>
        <taxon>Fungi incertae sedis</taxon>
        <taxon>Zoopagomycota</taxon>
        <taxon>Kickxellomycotina</taxon>
        <taxon>Kickxellomycetes</taxon>
        <taxon>Kickxellales</taxon>
        <taxon>Kickxellaceae</taxon>
        <taxon>Kickxella</taxon>
    </lineage>
</organism>
<dbReference type="EMBL" id="JANBPG010000640">
    <property type="protein sequence ID" value="KAJ1894839.1"/>
    <property type="molecule type" value="Genomic_DNA"/>
</dbReference>
<gene>
    <name evidence="1" type="ORF">LPJ66_004949</name>
</gene>
<keyword evidence="2" id="KW-1185">Reference proteome</keyword>
<evidence type="ECO:0000313" key="1">
    <source>
        <dbReference type="EMBL" id="KAJ1894839.1"/>
    </source>
</evidence>
<feature type="non-terminal residue" evidence="1">
    <location>
        <position position="177"/>
    </location>
</feature>
<sequence length="177" mass="18935">MSYLRPPSAHGTILGDSQYARRAPSTHTATQSPPVDQQEQQQEQEQEQQQKQYESDEHNPTYYDPVHSASHSYPWASRPTDITAVGKAKYTGEQHGDSNKHRLRRSGASTNGSSGAGSVGGYADSMASSSVFLGAPIEDSLPPSVFRLPGAEGSVPRENSAASESWGLLSGMTTGGR</sequence>
<comment type="caution">
    <text evidence="1">The sequence shown here is derived from an EMBL/GenBank/DDBJ whole genome shotgun (WGS) entry which is preliminary data.</text>
</comment>
<proteinExistence type="predicted"/>